<accession>A0AAQ3L9L5</accession>
<reference evidence="2 3" key="1">
    <citation type="submission" date="2023-10" db="EMBL/GenBank/DDBJ databases">
        <title>Rubellicoccus peritrichatus gen. nov., sp. nov., isolated from an algae of coral reef tank.</title>
        <authorList>
            <person name="Luo J."/>
        </authorList>
    </citation>
    <scope>NUCLEOTIDE SEQUENCE [LARGE SCALE GENOMIC DNA]</scope>
    <source>
        <strain evidence="2 3">CR14</strain>
    </source>
</reference>
<dbReference type="EMBL" id="CP136920">
    <property type="protein sequence ID" value="WOO41900.1"/>
    <property type="molecule type" value="Genomic_DNA"/>
</dbReference>
<keyword evidence="1" id="KW-0732">Signal</keyword>
<evidence type="ECO:0000313" key="3">
    <source>
        <dbReference type="Proteomes" id="UP001304300"/>
    </source>
</evidence>
<evidence type="ECO:0008006" key="4">
    <source>
        <dbReference type="Google" id="ProtNLM"/>
    </source>
</evidence>
<keyword evidence="3" id="KW-1185">Reference proteome</keyword>
<dbReference type="Proteomes" id="UP001304300">
    <property type="component" value="Chromosome"/>
</dbReference>
<organism evidence="2 3">
    <name type="scientific">Rubellicoccus peritrichatus</name>
    <dbReference type="NCBI Taxonomy" id="3080537"/>
    <lineage>
        <taxon>Bacteria</taxon>
        <taxon>Pseudomonadati</taxon>
        <taxon>Verrucomicrobiota</taxon>
        <taxon>Opitutia</taxon>
        <taxon>Puniceicoccales</taxon>
        <taxon>Cerasicoccaceae</taxon>
        <taxon>Rubellicoccus</taxon>
    </lineage>
</organism>
<proteinExistence type="predicted"/>
<feature type="signal peptide" evidence="1">
    <location>
        <begin position="1"/>
        <end position="21"/>
    </location>
</feature>
<sequence>MPLITAGALLLLGLAQTQSLGADLPSSMIIESLRGSVMIGDDQAEKHQVVLASGNKIETGEDSFVAVVLSNGLSIYCGPESHLEITEAHQEAFADFYAASEFEDSVSTIELKLVEGGFGFDQPDPNPTSTLSIETRYGEIEGDASSFAIVLGNREGKVGTLNGSLYFISDQDKRRFVAEDEALDLAMASQEASARALTPLRATGREVFRPLVEPAERARKRVLITEVDGAATFKTVITPESTDGAAFNDYRLPR</sequence>
<dbReference type="RefSeq" id="WP_317834384.1">
    <property type="nucleotide sequence ID" value="NZ_CP136920.1"/>
</dbReference>
<feature type="chain" id="PRO_5042855618" description="DUF4412 domain-containing protein" evidence="1">
    <location>
        <begin position="22"/>
        <end position="254"/>
    </location>
</feature>
<gene>
    <name evidence="2" type="ORF">RZN69_02285</name>
</gene>
<protein>
    <recommendedName>
        <fullName evidence="4">DUF4412 domain-containing protein</fullName>
    </recommendedName>
</protein>
<name>A0AAQ3L9L5_9BACT</name>
<dbReference type="AlphaFoldDB" id="A0AAQ3L9L5"/>
<evidence type="ECO:0000256" key="1">
    <source>
        <dbReference type="SAM" id="SignalP"/>
    </source>
</evidence>
<evidence type="ECO:0000313" key="2">
    <source>
        <dbReference type="EMBL" id="WOO41900.1"/>
    </source>
</evidence>
<dbReference type="KEGG" id="puo:RZN69_02285"/>